<accession>A0AAW6HQ63</accession>
<dbReference type="RefSeq" id="WP_272403980.1">
    <property type="nucleotide sequence ID" value="NZ_JAJHZP010000013.1"/>
</dbReference>
<dbReference type="PANTHER" id="PTHR10363:SF2">
    <property type="entry name" value="BLEOMYCIN HYDROLASE"/>
    <property type="match status" value="1"/>
</dbReference>
<protein>
    <recommendedName>
        <fullName evidence="4">Aminopeptidase</fullName>
    </recommendedName>
</protein>
<dbReference type="EMBL" id="JAJHZP010000013">
    <property type="protein sequence ID" value="MDC4183396.1"/>
    <property type="molecule type" value="Genomic_DNA"/>
</dbReference>
<name>A0AAW6HQ63_9MOLU</name>
<dbReference type="PIRSF" id="PIRSF005700">
    <property type="entry name" value="PepC"/>
    <property type="match status" value="1"/>
</dbReference>
<evidence type="ECO:0000313" key="7">
    <source>
        <dbReference type="Proteomes" id="UP001216384"/>
    </source>
</evidence>
<evidence type="ECO:0000256" key="3">
    <source>
        <dbReference type="ARBA" id="ARBA00022807"/>
    </source>
</evidence>
<dbReference type="Pfam" id="PF03051">
    <property type="entry name" value="Peptidase_C1_2"/>
    <property type="match status" value="2"/>
</dbReference>
<keyword evidence="4" id="KW-0031">Aminopeptidase</keyword>
<keyword evidence="1 4" id="KW-0645">Protease</keyword>
<dbReference type="GO" id="GO:0043418">
    <property type="term" value="P:homocysteine catabolic process"/>
    <property type="evidence" value="ECO:0007669"/>
    <property type="project" value="TreeGrafter"/>
</dbReference>
<feature type="active site" evidence="5">
    <location>
        <position position="379"/>
    </location>
</feature>
<dbReference type="GO" id="GO:0006508">
    <property type="term" value="P:proteolysis"/>
    <property type="evidence" value="ECO:0007669"/>
    <property type="project" value="UniProtKB-KW"/>
</dbReference>
<dbReference type="GO" id="GO:0070005">
    <property type="term" value="F:cysteine-type aminopeptidase activity"/>
    <property type="evidence" value="ECO:0007669"/>
    <property type="project" value="InterPro"/>
</dbReference>
<keyword evidence="2 4" id="KW-0378">Hydrolase</keyword>
<dbReference type="PROSITE" id="PS00139">
    <property type="entry name" value="THIOL_PROTEASE_CYS"/>
    <property type="match status" value="1"/>
</dbReference>
<dbReference type="CDD" id="cd00585">
    <property type="entry name" value="Peptidase_C1B"/>
    <property type="match status" value="1"/>
</dbReference>
<comment type="similarity">
    <text evidence="4">Belongs to the peptidase C1 family.</text>
</comment>
<dbReference type="PANTHER" id="PTHR10363">
    <property type="entry name" value="BLEOMYCIN HYDROLASE"/>
    <property type="match status" value="1"/>
</dbReference>
<feature type="active site" evidence="5">
    <location>
        <position position="432"/>
    </location>
</feature>
<dbReference type="AlphaFoldDB" id="A0AAW6HQ63"/>
<sequence>MSKLELKDSIKQIQALSRSKFNKQLTNILNANGAKAVAYNGYNFSKNSLSFNVDLPSLDVVNQFQTGRCWIFAGLNLLRYYLAKELNIDDLELSQSYLAFWDKFERCNYFLESVIDLRNEKLRDRTLTFILRNGVADGGQWTMLTNVIKKYGLVPKSVMPDTANTSSTNQVNYLINLKLNKAAASILENKDKPFEELQKIKTKALNDVFYLLSTIYGELPSSFDFSYTKITKSDSSDGSESRFNYHSSKITEKNYTPLSFYKKYFSDLIENQGFISVINAPSIKKPFNQTFGVKYLNNVVEGEEVIHYNLEQGLFSYLTIKQLLNKNPVWFGSEVKQIYLNQARTFWDDQSFDYETLFNIDLSLEKADQLDYWLSAVNHAMVITGVDLDLDSFLDIDMEFNKLVSAKKTKQAYEYLNQAMANLKINKWKIENSWGNDVGHEGFFVMSDSYFKKFTYQVTITKPLFEDLIDKLNLKKEFDKKPILLEPWDPIGTLAK</sequence>
<dbReference type="InterPro" id="IPR004134">
    <property type="entry name" value="Peptidase_C1B"/>
</dbReference>
<dbReference type="InterPro" id="IPR025660">
    <property type="entry name" value="Pept_his_AS"/>
</dbReference>
<reference evidence="6" key="1">
    <citation type="submission" date="2021-11" db="EMBL/GenBank/DDBJ databases">
        <title>Description of Mycoplasma bradburyaesp. nov.from sea birds: a tribute to a great mycoplasmologist.</title>
        <authorList>
            <person name="Ramirez A.S."/>
            <person name="Poveda C."/>
            <person name="Suarez-Perez A."/>
            <person name="Rosales R.S."/>
            <person name="Dijkman R."/>
            <person name="Feberwee A."/>
            <person name="Spergser J."/>
            <person name="Szostak M.P."/>
            <person name="Ressel L."/>
            <person name="Calabuig P."/>
            <person name="Catania S."/>
            <person name="Gobbo F."/>
            <person name="Timofte D."/>
            <person name="Poveda J.B."/>
        </authorList>
    </citation>
    <scope>NUCLEOTIDE SEQUENCE</scope>
    <source>
        <strain evidence="6">T264</strain>
    </source>
</reference>
<keyword evidence="3 4" id="KW-0788">Thiol protease</keyword>
<dbReference type="InterPro" id="IPR000169">
    <property type="entry name" value="Pept_cys_AS"/>
</dbReference>
<evidence type="ECO:0000313" key="6">
    <source>
        <dbReference type="EMBL" id="MDC4183396.1"/>
    </source>
</evidence>
<dbReference type="Proteomes" id="UP001216384">
    <property type="component" value="Unassembled WGS sequence"/>
</dbReference>
<evidence type="ECO:0000256" key="2">
    <source>
        <dbReference type="ARBA" id="ARBA00022801"/>
    </source>
</evidence>
<evidence type="ECO:0000256" key="1">
    <source>
        <dbReference type="ARBA" id="ARBA00022670"/>
    </source>
</evidence>
<dbReference type="InterPro" id="IPR038765">
    <property type="entry name" value="Papain-like_cys_pep_sf"/>
</dbReference>
<dbReference type="GO" id="GO:0009636">
    <property type="term" value="P:response to toxic substance"/>
    <property type="evidence" value="ECO:0007669"/>
    <property type="project" value="TreeGrafter"/>
</dbReference>
<evidence type="ECO:0000256" key="5">
    <source>
        <dbReference type="PIRSR" id="PIRSR005700-1"/>
    </source>
</evidence>
<evidence type="ECO:0000256" key="4">
    <source>
        <dbReference type="PIRNR" id="PIRNR005700"/>
    </source>
</evidence>
<dbReference type="GO" id="GO:0005737">
    <property type="term" value="C:cytoplasm"/>
    <property type="evidence" value="ECO:0007669"/>
    <property type="project" value="TreeGrafter"/>
</dbReference>
<dbReference type="SUPFAM" id="SSF54001">
    <property type="entry name" value="Cysteine proteinases"/>
    <property type="match status" value="1"/>
</dbReference>
<proteinExistence type="inferred from homology"/>
<dbReference type="Gene3D" id="3.90.70.10">
    <property type="entry name" value="Cysteine proteinases"/>
    <property type="match status" value="1"/>
</dbReference>
<comment type="caution">
    <text evidence="6">The sequence shown here is derived from an EMBL/GenBank/DDBJ whole genome shotgun (WGS) entry which is preliminary data.</text>
</comment>
<dbReference type="PROSITE" id="PS00639">
    <property type="entry name" value="THIOL_PROTEASE_HIS"/>
    <property type="match status" value="1"/>
</dbReference>
<gene>
    <name evidence="6" type="ORF">LNO71_01910</name>
</gene>
<feature type="active site" evidence="5">
    <location>
        <position position="69"/>
    </location>
</feature>
<organism evidence="6 7">
    <name type="scientific">Mycoplasma bradburyae</name>
    <dbReference type="NCBI Taxonomy" id="2963128"/>
    <lineage>
        <taxon>Bacteria</taxon>
        <taxon>Bacillati</taxon>
        <taxon>Mycoplasmatota</taxon>
        <taxon>Mollicutes</taxon>
        <taxon>Mycoplasmataceae</taxon>
        <taxon>Mycoplasma</taxon>
    </lineage>
</organism>